<feature type="region of interest" description="Disordered" evidence="1">
    <location>
        <begin position="59"/>
        <end position="78"/>
    </location>
</feature>
<dbReference type="Proteomes" id="UP000257109">
    <property type="component" value="Unassembled WGS sequence"/>
</dbReference>
<reference evidence="2" key="1">
    <citation type="submission" date="2018-05" db="EMBL/GenBank/DDBJ databases">
        <title>Draft genome of Mucuna pruriens seed.</title>
        <authorList>
            <person name="Nnadi N.E."/>
            <person name="Vos R."/>
            <person name="Hasami M.H."/>
            <person name="Devisetty U.K."/>
            <person name="Aguiy J.C."/>
        </authorList>
    </citation>
    <scope>NUCLEOTIDE SEQUENCE [LARGE SCALE GENOMIC DNA]</scope>
    <source>
        <strain evidence="2">JCA_2017</strain>
    </source>
</reference>
<comment type="caution">
    <text evidence="2">The sequence shown here is derived from an EMBL/GenBank/DDBJ whole genome shotgun (WGS) entry which is preliminary data.</text>
</comment>
<dbReference type="InterPro" id="IPR036397">
    <property type="entry name" value="RNaseH_sf"/>
</dbReference>
<gene>
    <name evidence="2" type="ORF">CR513_22284</name>
</gene>
<evidence type="ECO:0000313" key="3">
    <source>
        <dbReference type="Proteomes" id="UP000257109"/>
    </source>
</evidence>
<keyword evidence="3" id="KW-1185">Reference proteome</keyword>
<evidence type="ECO:0008006" key="4">
    <source>
        <dbReference type="Google" id="ProtNLM"/>
    </source>
</evidence>
<proteinExistence type="predicted"/>
<accession>A0A371GXC3</accession>
<sequence>MDYVKKCDKCWRFAEIHKAPPKHLHLVTSPWPFYKWGVDILGPFPVAPSQVFDSSNRLLHQMDGSGPEHPQSNGQAEVTNKVILRGLQKRLEEAKGRWAEELQ</sequence>
<evidence type="ECO:0000313" key="2">
    <source>
        <dbReference type="EMBL" id="RDX95218.1"/>
    </source>
</evidence>
<dbReference type="OrthoDB" id="1424201at2759"/>
<dbReference type="Gene3D" id="3.30.420.10">
    <property type="entry name" value="Ribonuclease H-like superfamily/Ribonuclease H"/>
    <property type="match status" value="1"/>
</dbReference>
<evidence type="ECO:0000256" key="1">
    <source>
        <dbReference type="SAM" id="MobiDB-lite"/>
    </source>
</evidence>
<dbReference type="SUPFAM" id="SSF53098">
    <property type="entry name" value="Ribonuclease H-like"/>
    <property type="match status" value="1"/>
</dbReference>
<dbReference type="EMBL" id="QJKJ01004182">
    <property type="protein sequence ID" value="RDX95218.1"/>
    <property type="molecule type" value="Genomic_DNA"/>
</dbReference>
<feature type="non-terminal residue" evidence="2">
    <location>
        <position position="1"/>
    </location>
</feature>
<dbReference type="InterPro" id="IPR012337">
    <property type="entry name" value="RNaseH-like_sf"/>
</dbReference>
<protein>
    <recommendedName>
        <fullName evidence="4">Integrase catalytic domain-containing protein</fullName>
    </recommendedName>
</protein>
<dbReference type="AlphaFoldDB" id="A0A371GXC3"/>
<name>A0A371GXC3_MUCPR</name>
<organism evidence="2 3">
    <name type="scientific">Mucuna pruriens</name>
    <name type="common">Velvet bean</name>
    <name type="synonym">Dolichos pruriens</name>
    <dbReference type="NCBI Taxonomy" id="157652"/>
    <lineage>
        <taxon>Eukaryota</taxon>
        <taxon>Viridiplantae</taxon>
        <taxon>Streptophyta</taxon>
        <taxon>Embryophyta</taxon>
        <taxon>Tracheophyta</taxon>
        <taxon>Spermatophyta</taxon>
        <taxon>Magnoliopsida</taxon>
        <taxon>eudicotyledons</taxon>
        <taxon>Gunneridae</taxon>
        <taxon>Pentapetalae</taxon>
        <taxon>rosids</taxon>
        <taxon>fabids</taxon>
        <taxon>Fabales</taxon>
        <taxon>Fabaceae</taxon>
        <taxon>Papilionoideae</taxon>
        <taxon>50 kb inversion clade</taxon>
        <taxon>NPAAA clade</taxon>
        <taxon>indigoferoid/millettioid clade</taxon>
        <taxon>Phaseoleae</taxon>
        <taxon>Mucuna</taxon>
    </lineage>
</organism>
<dbReference type="InterPro" id="IPR052160">
    <property type="entry name" value="Gypsy_RT_Integrase-like"/>
</dbReference>
<dbReference type="PANTHER" id="PTHR47266">
    <property type="entry name" value="ENDONUCLEASE-RELATED"/>
    <property type="match status" value="1"/>
</dbReference>
<dbReference type="GO" id="GO:0003676">
    <property type="term" value="F:nucleic acid binding"/>
    <property type="evidence" value="ECO:0007669"/>
    <property type="project" value="InterPro"/>
</dbReference>